<dbReference type="SMART" id="SM00382">
    <property type="entry name" value="AAA"/>
    <property type="match status" value="1"/>
</dbReference>
<evidence type="ECO:0000256" key="3">
    <source>
        <dbReference type="ARBA" id="ARBA00022840"/>
    </source>
</evidence>
<accession>A0A6N3BHQ8</accession>
<dbReference type="CDD" id="cd03260">
    <property type="entry name" value="ABC_PstB_phosphate_transporter"/>
    <property type="match status" value="1"/>
</dbReference>
<dbReference type="InterPro" id="IPR027417">
    <property type="entry name" value="P-loop_NTPase"/>
</dbReference>
<dbReference type="PANTHER" id="PTHR43423">
    <property type="entry name" value="ABC TRANSPORTER I FAMILY MEMBER 17"/>
    <property type="match status" value="1"/>
</dbReference>
<evidence type="ECO:0000313" key="5">
    <source>
        <dbReference type="EMBL" id="VYU04356.1"/>
    </source>
</evidence>
<dbReference type="InterPro" id="IPR017871">
    <property type="entry name" value="ABC_transporter-like_CS"/>
</dbReference>
<dbReference type="InterPro" id="IPR005670">
    <property type="entry name" value="PstB-like"/>
</dbReference>
<protein>
    <submittedName>
        <fullName evidence="5">Phosphate import ATP-binding protein PstB</fullName>
        <ecNumber evidence="5">3.6.3.27</ecNumber>
    </submittedName>
</protein>
<dbReference type="GO" id="GO:0016020">
    <property type="term" value="C:membrane"/>
    <property type="evidence" value="ECO:0007669"/>
    <property type="project" value="InterPro"/>
</dbReference>
<dbReference type="EC" id="3.6.3.27" evidence="5"/>
<keyword evidence="1" id="KW-0813">Transport</keyword>
<sequence>MSIILDIKNIEVSIDEHPILQHITLPITEHAITAVIGPSGCGKSTLLATLNGSLQAPKKVTSGQIIYDGLSVDSMNPQMLRRQIGLIGQQPTVFPGTIEDNMVFALNYYKELSSADRKAKAIQCLEQAGLYSEINGDMKRLASSLSGGQQQRLCIARSLTVDPRVMLFDEPCSALDIKNSLHIEALLTELKVKQTIVIVTHNLQQARRIADYTVFMNDGRVVEWGATEQIFSDPQQELTRDYLAFGG</sequence>
<dbReference type="Pfam" id="PF00005">
    <property type="entry name" value="ABC_tran"/>
    <property type="match status" value="1"/>
</dbReference>
<dbReference type="GO" id="GO:0035435">
    <property type="term" value="P:phosphate ion transmembrane transport"/>
    <property type="evidence" value="ECO:0007669"/>
    <property type="project" value="InterPro"/>
</dbReference>
<dbReference type="GO" id="GO:0005315">
    <property type="term" value="F:phosphate transmembrane transporter activity"/>
    <property type="evidence" value="ECO:0007669"/>
    <property type="project" value="InterPro"/>
</dbReference>
<dbReference type="InterPro" id="IPR003439">
    <property type="entry name" value="ABC_transporter-like_ATP-bd"/>
</dbReference>
<keyword evidence="2" id="KW-0547">Nucleotide-binding</keyword>
<dbReference type="RefSeq" id="WP_156719612.1">
    <property type="nucleotide sequence ID" value="NZ_CACRUF010000028.1"/>
</dbReference>
<gene>
    <name evidence="5" type="primary">pstB</name>
    <name evidence="5" type="ORF">VDLFYP95_01365</name>
</gene>
<dbReference type="EMBL" id="CACRUF010000028">
    <property type="protein sequence ID" value="VYU04356.1"/>
    <property type="molecule type" value="Genomic_DNA"/>
</dbReference>
<organism evidence="5">
    <name type="scientific">Veillonella dispar</name>
    <dbReference type="NCBI Taxonomy" id="39778"/>
    <lineage>
        <taxon>Bacteria</taxon>
        <taxon>Bacillati</taxon>
        <taxon>Bacillota</taxon>
        <taxon>Negativicutes</taxon>
        <taxon>Veillonellales</taxon>
        <taxon>Veillonellaceae</taxon>
        <taxon>Veillonella</taxon>
    </lineage>
</organism>
<dbReference type="PROSITE" id="PS50893">
    <property type="entry name" value="ABC_TRANSPORTER_2"/>
    <property type="match status" value="1"/>
</dbReference>
<dbReference type="Gene3D" id="3.40.50.300">
    <property type="entry name" value="P-loop containing nucleotide triphosphate hydrolases"/>
    <property type="match status" value="1"/>
</dbReference>
<feature type="domain" description="ABC transporter" evidence="4">
    <location>
        <begin position="5"/>
        <end position="243"/>
    </location>
</feature>
<dbReference type="InterPro" id="IPR003593">
    <property type="entry name" value="AAA+_ATPase"/>
</dbReference>
<dbReference type="PROSITE" id="PS00211">
    <property type="entry name" value="ABC_TRANSPORTER_1"/>
    <property type="match status" value="1"/>
</dbReference>
<dbReference type="AlphaFoldDB" id="A0A6N3BHQ8"/>
<keyword evidence="5" id="KW-0378">Hydrolase</keyword>
<reference evidence="5" key="1">
    <citation type="submission" date="2019-11" db="EMBL/GenBank/DDBJ databases">
        <authorList>
            <person name="Feng L."/>
        </authorList>
    </citation>
    <scope>NUCLEOTIDE SEQUENCE</scope>
    <source>
        <strain evidence="5">VdisparLFYP95</strain>
    </source>
</reference>
<name>A0A6N3BHQ8_9FIRM</name>
<evidence type="ECO:0000259" key="4">
    <source>
        <dbReference type="PROSITE" id="PS50893"/>
    </source>
</evidence>
<dbReference type="GO" id="GO:0016887">
    <property type="term" value="F:ATP hydrolysis activity"/>
    <property type="evidence" value="ECO:0007669"/>
    <property type="project" value="InterPro"/>
</dbReference>
<evidence type="ECO:0000256" key="1">
    <source>
        <dbReference type="ARBA" id="ARBA00022448"/>
    </source>
</evidence>
<dbReference type="SUPFAM" id="SSF52540">
    <property type="entry name" value="P-loop containing nucleoside triphosphate hydrolases"/>
    <property type="match status" value="1"/>
</dbReference>
<evidence type="ECO:0000256" key="2">
    <source>
        <dbReference type="ARBA" id="ARBA00022741"/>
    </source>
</evidence>
<dbReference type="GO" id="GO:0005524">
    <property type="term" value="F:ATP binding"/>
    <property type="evidence" value="ECO:0007669"/>
    <property type="project" value="UniProtKB-KW"/>
</dbReference>
<proteinExistence type="predicted"/>
<keyword evidence="3 5" id="KW-0067">ATP-binding</keyword>
<dbReference type="PANTHER" id="PTHR43423:SF1">
    <property type="entry name" value="ABC TRANSPORTER I FAMILY MEMBER 17"/>
    <property type="match status" value="1"/>
</dbReference>